<name>A0A380RUV4_FIBSU</name>
<sequence>MEYARIVDVSLCHEYYNGSSCGFKVVPSPETAEILKREDALCRIYDGKVRLMSPAGSFAEETTLFFYVKASIAEIWNVTNFDGIAHDEFPVAVVSGENKICFEGRKKDSMPELQRMFGVVFALELHITPKIPLVCTVKVPTKKLRWCYCVSGIYAERDLQINDSLRTDDPVQFDCVEKSQRVSLYISRTELPIVSGAPPRFQLMDSATSKVLVKSLPNANARSIAKASLDDGTRTIVAECFVNP</sequence>
<evidence type="ECO:0000313" key="2">
    <source>
        <dbReference type="Proteomes" id="UP000255423"/>
    </source>
</evidence>
<dbReference type="EMBL" id="UHJL01000001">
    <property type="protein sequence ID" value="SUQ19081.1"/>
    <property type="molecule type" value="Genomic_DNA"/>
</dbReference>
<dbReference type="Proteomes" id="UP000255423">
    <property type="component" value="Unassembled WGS sequence"/>
</dbReference>
<dbReference type="RefSeq" id="WP_109571840.1">
    <property type="nucleotide sequence ID" value="NZ_UHJL01000001.1"/>
</dbReference>
<accession>A0A380RUV4</accession>
<proteinExistence type="predicted"/>
<evidence type="ECO:0000313" key="1">
    <source>
        <dbReference type="EMBL" id="SUQ19081.1"/>
    </source>
</evidence>
<gene>
    <name evidence="1" type="ORF">SAMN05661053_0307</name>
</gene>
<protein>
    <submittedName>
        <fullName evidence="1">Uncharacterized protein</fullName>
    </submittedName>
</protein>
<reference evidence="1 2" key="1">
    <citation type="submission" date="2017-08" db="EMBL/GenBank/DDBJ databases">
        <authorList>
            <person name="de Groot N.N."/>
        </authorList>
    </citation>
    <scope>NUCLEOTIDE SEQUENCE [LARGE SCALE GENOMIC DNA]</scope>
    <source>
        <strain evidence="1 2">HM2</strain>
    </source>
</reference>
<dbReference type="AlphaFoldDB" id="A0A380RUV4"/>
<organism evidence="1 2">
    <name type="scientific">Fibrobacter succinogenes</name>
    <name type="common">Bacteroides succinogenes</name>
    <dbReference type="NCBI Taxonomy" id="833"/>
    <lineage>
        <taxon>Bacteria</taxon>
        <taxon>Pseudomonadati</taxon>
        <taxon>Fibrobacterota</taxon>
        <taxon>Fibrobacteria</taxon>
        <taxon>Fibrobacterales</taxon>
        <taxon>Fibrobacteraceae</taxon>
        <taxon>Fibrobacter</taxon>
    </lineage>
</organism>